<feature type="domain" description="1-deoxy-D-xylulose 5-phosphate reductoisomerase C-terminal" evidence="11">
    <location>
        <begin position="143"/>
        <end position="226"/>
    </location>
</feature>
<feature type="binding site" evidence="9">
    <location>
        <position position="148"/>
    </location>
    <ligand>
        <name>1-deoxy-D-xylulose 5-phosphate</name>
        <dbReference type="ChEBI" id="CHEBI:57792"/>
    </ligand>
</feature>
<dbReference type="FunFam" id="3.40.50.720:FF:000045">
    <property type="entry name" value="1-deoxy-D-xylulose 5-phosphate reductoisomerase"/>
    <property type="match status" value="1"/>
</dbReference>
<feature type="binding site" evidence="9">
    <location>
        <position position="218"/>
    </location>
    <ligand>
        <name>Mn(2+)</name>
        <dbReference type="ChEBI" id="CHEBI:29035"/>
    </ligand>
</feature>
<feature type="binding site" evidence="9">
    <location>
        <position position="11"/>
    </location>
    <ligand>
        <name>NADPH</name>
        <dbReference type="ChEBI" id="CHEBI:57783"/>
    </ligand>
</feature>
<feature type="binding site" evidence="9">
    <location>
        <position position="202"/>
    </location>
    <ligand>
        <name>NADPH</name>
        <dbReference type="ChEBI" id="CHEBI:57783"/>
    </ligand>
</feature>
<feature type="binding site" evidence="9">
    <location>
        <position position="13"/>
    </location>
    <ligand>
        <name>NADPH</name>
        <dbReference type="ChEBI" id="CHEBI:57783"/>
    </ligand>
</feature>
<dbReference type="Gene3D" id="1.10.1740.10">
    <property type="match status" value="1"/>
</dbReference>
<dbReference type="PANTHER" id="PTHR30525:SF0">
    <property type="entry name" value="1-DEOXY-D-XYLULOSE 5-PHOSPHATE REDUCTOISOMERASE, CHLOROPLASTIC"/>
    <property type="match status" value="1"/>
</dbReference>
<evidence type="ECO:0000259" key="11">
    <source>
        <dbReference type="Pfam" id="PF08436"/>
    </source>
</evidence>
<dbReference type="InterPro" id="IPR036169">
    <property type="entry name" value="DXPR_C_sf"/>
</dbReference>
<proteinExistence type="inferred from homology"/>
<keyword evidence="13" id="KW-0413">Isomerase</keyword>
<dbReference type="SUPFAM" id="SSF55347">
    <property type="entry name" value="Glyceraldehyde-3-phosphate dehydrogenase-like, C-terminal domain"/>
    <property type="match status" value="1"/>
</dbReference>
<feature type="binding site" evidence="9">
    <location>
        <position position="123"/>
    </location>
    <ligand>
        <name>NADPH</name>
        <dbReference type="ChEBI" id="CHEBI:57783"/>
    </ligand>
</feature>
<feature type="binding site" evidence="9">
    <location>
        <position position="121"/>
    </location>
    <ligand>
        <name>NADPH</name>
        <dbReference type="ChEBI" id="CHEBI:57783"/>
    </ligand>
</feature>
<protein>
    <recommendedName>
        <fullName evidence="9">1-deoxy-D-xylulose 5-phosphate reductoisomerase</fullName>
        <shortName evidence="9">DXP reductoisomerase</shortName>
        <ecNumber evidence="9">1.1.1.267</ecNumber>
    </recommendedName>
    <alternativeName>
        <fullName evidence="9">1-deoxyxylulose-5-phosphate reductoisomerase</fullName>
    </alternativeName>
    <alternativeName>
        <fullName evidence="9">2-C-methyl-D-erythritol 4-phosphate synthase</fullName>
    </alternativeName>
</protein>
<feature type="binding site" evidence="9">
    <location>
        <position position="122"/>
    </location>
    <ligand>
        <name>1-deoxy-D-xylulose 5-phosphate</name>
        <dbReference type="ChEBI" id="CHEBI:57792"/>
    </ligand>
</feature>
<keyword evidence="7 9" id="KW-0414">Isoprene biosynthesis</keyword>
<evidence type="ECO:0000256" key="1">
    <source>
        <dbReference type="ARBA" id="ARBA00005094"/>
    </source>
</evidence>
<evidence type="ECO:0000256" key="3">
    <source>
        <dbReference type="ARBA" id="ARBA00022723"/>
    </source>
</evidence>
<dbReference type="NCBIfam" id="NF009114">
    <property type="entry name" value="PRK12464.1"/>
    <property type="match status" value="1"/>
</dbReference>
<evidence type="ECO:0000256" key="2">
    <source>
        <dbReference type="ARBA" id="ARBA00006825"/>
    </source>
</evidence>
<feature type="binding site" evidence="9">
    <location>
        <position position="214"/>
    </location>
    <ligand>
        <name>1-deoxy-D-xylulose 5-phosphate</name>
        <dbReference type="ChEBI" id="CHEBI:57792"/>
    </ligand>
</feature>
<comment type="function">
    <text evidence="9">Catalyzes the NADPH-dependent rearrangement and reduction of 1-deoxy-D-xylulose-5-phosphate (DXP) to 2-C-methyl-D-erythritol 4-phosphate (MEP).</text>
</comment>
<keyword evidence="4 9" id="KW-0521">NADP</keyword>
<keyword evidence="5 9" id="KW-0560">Oxidoreductase</keyword>
<dbReference type="RefSeq" id="WP_142608818.1">
    <property type="nucleotide sequence ID" value="NZ_VDGG01000055.1"/>
</dbReference>
<evidence type="ECO:0000256" key="7">
    <source>
        <dbReference type="ARBA" id="ARBA00023229"/>
    </source>
</evidence>
<evidence type="ECO:0000256" key="9">
    <source>
        <dbReference type="HAMAP-Rule" id="MF_00183"/>
    </source>
</evidence>
<evidence type="ECO:0000313" key="14">
    <source>
        <dbReference type="Proteomes" id="UP000318937"/>
    </source>
</evidence>
<dbReference type="GO" id="GO:0070402">
    <property type="term" value="F:NADPH binding"/>
    <property type="evidence" value="ECO:0007669"/>
    <property type="project" value="InterPro"/>
</dbReference>
<feature type="binding site" evidence="9">
    <location>
        <position position="215"/>
    </location>
    <ligand>
        <name>1-deoxy-D-xylulose 5-phosphate</name>
        <dbReference type="ChEBI" id="CHEBI:57792"/>
    </ligand>
</feature>
<keyword evidence="9" id="KW-0460">Magnesium</keyword>
<feature type="binding site" evidence="9">
    <location>
        <position position="149"/>
    </location>
    <ligand>
        <name>1-deoxy-D-xylulose 5-phosphate</name>
        <dbReference type="ChEBI" id="CHEBI:57792"/>
    </ligand>
</feature>
<dbReference type="GO" id="GO:0030145">
    <property type="term" value="F:manganese ion binding"/>
    <property type="evidence" value="ECO:0007669"/>
    <property type="project" value="TreeGrafter"/>
</dbReference>
<feature type="binding site" evidence="9">
    <location>
        <position position="39"/>
    </location>
    <ligand>
        <name>NADPH</name>
        <dbReference type="ChEBI" id="CHEBI:57783"/>
    </ligand>
</feature>
<dbReference type="PANTHER" id="PTHR30525">
    <property type="entry name" value="1-DEOXY-D-XYLULOSE 5-PHOSPHATE REDUCTOISOMERASE"/>
    <property type="match status" value="1"/>
</dbReference>
<dbReference type="AlphaFoldDB" id="A0A544SQ09"/>
<dbReference type="Pfam" id="PF13288">
    <property type="entry name" value="DXPR_C"/>
    <property type="match status" value="1"/>
</dbReference>
<dbReference type="GO" id="GO:0016853">
    <property type="term" value="F:isomerase activity"/>
    <property type="evidence" value="ECO:0007669"/>
    <property type="project" value="UniProtKB-KW"/>
</dbReference>
<feature type="domain" description="1-deoxy-D-xylulose 5-phosphate reductoisomerase N-terminal" evidence="10">
    <location>
        <begin position="5"/>
        <end position="129"/>
    </location>
</feature>
<dbReference type="InterPro" id="IPR026877">
    <property type="entry name" value="DXPR_C"/>
</dbReference>
<accession>A0A544SQ09</accession>
<dbReference type="HAMAP" id="MF_00183">
    <property type="entry name" value="DXP_reductoisom"/>
    <property type="match status" value="1"/>
</dbReference>
<feature type="binding site" evidence="9">
    <location>
        <position position="173"/>
    </location>
    <ligand>
        <name>1-deoxy-D-xylulose 5-phosphate</name>
        <dbReference type="ChEBI" id="CHEBI:57792"/>
    </ligand>
</feature>
<dbReference type="InterPro" id="IPR013644">
    <property type="entry name" value="DXP_reductoisomerase_C"/>
</dbReference>
<dbReference type="NCBIfam" id="TIGR00243">
    <property type="entry name" value="Dxr"/>
    <property type="match status" value="1"/>
</dbReference>
<comment type="cofactor">
    <cofactor evidence="9">
        <name>Mg(2+)</name>
        <dbReference type="ChEBI" id="CHEBI:18420"/>
    </cofactor>
    <cofactor evidence="9">
        <name>Mn(2+)</name>
        <dbReference type="ChEBI" id="CHEBI:29035"/>
    </cofactor>
</comment>
<feature type="binding site" evidence="9">
    <location>
        <position position="12"/>
    </location>
    <ligand>
        <name>NADPH</name>
        <dbReference type="ChEBI" id="CHEBI:57783"/>
    </ligand>
</feature>
<dbReference type="EC" id="1.1.1.267" evidence="9"/>
<name>A0A544SQ09_9BACI</name>
<dbReference type="GO" id="GO:0030604">
    <property type="term" value="F:1-deoxy-D-xylulose-5-phosphate reductoisomerase activity"/>
    <property type="evidence" value="ECO:0007669"/>
    <property type="project" value="UniProtKB-UniRule"/>
</dbReference>
<gene>
    <name evidence="9" type="primary">dxr</name>
    <name evidence="13" type="ORF">FG383_18150</name>
</gene>
<evidence type="ECO:0000259" key="12">
    <source>
        <dbReference type="Pfam" id="PF13288"/>
    </source>
</evidence>
<organism evidence="13 14">
    <name type="scientific">Psychrobacillus soli</name>
    <dbReference type="NCBI Taxonomy" id="1543965"/>
    <lineage>
        <taxon>Bacteria</taxon>
        <taxon>Bacillati</taxon>
        <taxon>Bacillota</taxon>
        <taxon>Bacilli</taxon>
        <taxon>Bacillales</taxon>
        <taxon>Bacillaceae</taxon>
        <taxon>Psychrobacillus</taxon>
    </lineage>
</organism>
<sequence length="382" mass="42208">MQKRISLLGATGSIGIQTLDIIREHPEHFQLVAFSVGKNIEVTRKIIKEFPVQLVSVIAEEDARQLQKEFSHVEFVYGGGGLVQVAAHTNADVLVNAVLGSVGLNPTLEAIKKGITIAIANKETLVTAGHLVMQAAKEYNVPILPVDSEHSALFQAMNGEKNTEINKLIITASGGSFRDRTRDELKNVTVKDALNHPNWSMGSKITIDSATMMNKGLEVIEARVLFDISYDDIEVLLHRESIIHSMVEFQDTSVIAQLGTPDMRVPIQYALSYPDRLSRPQAKRLNLAEIGKLHFEEMDYKRYYALKLAIDAGRAAGTMTTVLNAANEAAVALFLQEKIGFLTIDELIERAMDAHVNISSPDLETILHVDAETRKTVQNMIK</sequence>
<comment type="pathway">
    <text evidence="1 9">Isoprenoid biosynthesis; isopentenyl diphosphate biosynthesis via DXP pathway; isopentenyl diphosphate from 1-deoxy-D-xylulose 5-phosphate: step 1/6.</text>
</comment>
<dbReference type="InterPro" id="IPR013512">
    <property type="entry name" value="DXP_reductoisomerase_N"/>
</dbReference>
<dbReference type="InterPro" id="IPR003821">
    <property type="entry name" value="DXP_reductoisomerase"/>
</dbReference>
<dbReference type="SUPFAM" id="SSF69055">
    <property type="entry name" value="1-deoxy-D-xylulose-5-phosphate reductoisomerase, C-terminal domain"/>
    <property type="match status" value="1"/>
</dbReference>
<comment type="similarity">
    <text evidence="2 9">Belongs to the DXR family.</text>
</comment>
<dbReference type="EMBL" id="VDGG01000055">
    <property type="protein sequence ID" value="TQR07262.1"/>
    <property type="molecule type" value="Genomic_DNA"/>
</dbReference>
<dbReference type="Gene3D" id="3.40.50.720">
    <property type="entry name" value="NAD(P)-binding Rossmann-like Domain"/>
    <property type="match status" value="1"/>
</dbReference>
<dbReference type="UniPathway" id="UPA00056">
    <property type="reaction ID" value="UER00092"/>
</dbReference>
<keyword evidence="14" id="KW-1185">Reference proteome</keyword>
<feature type="domain" description="DXP reductoisomerase C-terminal" evidence="12">
    <location>
        <begin position="258"/>
        <end position="375"/>
    </location>
</feature>
<feature type="binding site" evidence="9">
    <location>
        <position position="149"/>
    </location>
    <ligand>
        <name>Mn(2+)</name>
        <dbReference type="ChEBI" id="CHEBI:29035"/>
    </ligand>
</feature>
<feature type="binding site" evidence="9">
    <location>
        <position position="218"/>
    </location>
    <ligand>
        <name>1-deoxy-D-xylulose 5-phosphate</name>
        <dbReference type="ChEBI" id="CHEBI:57792"/>
    </ligand>
</feature>
<dbReference type="Pfam" id="PF02670">
    <property type="entry name" value="DXP_reductoisom"/>
    <property type="match status" value="1"/>
</dbReference>
<comment type="catalytic activity">
    <reaction evidence="8">
        <text>2-C-methyl-D-erythritol 4-phosphate + NADP(+) = 1-deoxy-D-xylulose 5-phosphate + NADPH + H(+)</text>
        <dbReference type="Rhea" id="RHEA:13717"/>
        <dbReference type="ChEBI" id="CHEBI:15378"/>
        <dbReference type="ChEBI" id="CHEBI:57783"/>
        <dbReference type="ChEBI" id="CHEBI:57792"/>
        <dbReference type="ChEBI" id="CHEBI:58262"/>
        <dbReference type="ChEBI" id="CHEBI:58349"/>
        <dbReference type="EC" id="1.1.1.267"/>
    </reaction>
    <physiologicalReaction direction="right-to-left" evidence="8">
        <dbReference type="Rhea" id="RHEA:13719"/>
    </physiologicalReaction>
</comment>
<reference evidence="13 14" key="1">
    <citation type="submission" date="2019-05" db="EMBL/GenBank/DDBJ databases">
        <title>Psychrobacillus vulpis sp. nov., a new species isolated from feces of a red fox that inhabits in The Tablas de Daimiel Natural Park, Albacete, Spain.</title>
        <authorList>
            <person name="Rodriguez M."/>
            <person name="Reina J.C."/>
            <person name="Bejar V."/>
            <person name="Llamas I."/>
        </authorList>
    </citation>
    <scope>NUCLEOTIDE SEQUENCE [LARGE SCALE GENOMIC DNA]</scope>
    <source>
        <strain evidence="13 14">NHI-2</strain>
    </source>
</reference>
<comment type="caution">
    <text evidence="13">The sequence shown here is derived from an EMBL/GenBank/DDBJ whole genome shotgun (WGS) entry which is preliminary data.</text>
</comment>
<evidence type="ECO:0000256" key="8">
    <source>
        <dbReference type="ARBA" id="ARBA00048543"/>
    </source>
</evidence>
<feature type="binding site" evidence="9">
    <location>
        <position position="209"/>
    </location>
    <ligand>
        <name>1-deoxy-D-xylulose 5-phosphate</name>
        <dbReference type="ChEBI" id="CHEBI:57792"/>
    </ligand>
</feature>
<dbReference type="Pfam" id="PF08436">
    <property type="entry name" value="DXP_redisom_C"/>
    <property type="match status" value="1"/>
</dbReference>
<evidence type="ECO:0000256" key="6">
    <source>
        <dbReference type="ARBA" id="ARBA00023211"/>
    </source>
</evidence>
<feature type="binding site" evidence="9">
    <location>
        <position position="37"/>
    </location>
    <ligand>
        <name>NADPH</name>
        <dbReference type="ChEBI" id="CHEBI:57783"/>
    </ligand>
</feature>
<evidence type="ECO:0000256" key="5">
    <source>
        <dbReference type="ARBA" id="ARBA00023002"/>
    </source>
</evidence>
<feature type="binding site" evidence="9">
    <location>
        <position position="196"/>
    </location>
    <ligand>
        <name>1-deoxy-D-xylulose 5-phosphate</name>
        <dbReference type="ChEBI" id="CHEBI:57792"/>
    </ligand>
</feature>
<keyword evidence="3 9" id="KW-0479">Metal-binding</keyword>
<keyword evidence="6 9" id="KW-0464">Manganese</keyword>
<feature type="binding site" evidence="9">
    <location>
        <position position="147"/>
    </location>
    <ligand>
        <name>Mn(2+)</name>
        <dbReference type="ChEBI" id="CHEBI:29035"/>
    </ligand>
</feature>
<dbReference type="GO" id="GO:0051484">
    <property type="term" value="P:isopentenyl diphosphate biosynthetic process, methylerythritol 4-phosphate pathway involved in terpenoid biosynthetic process"/>
    <property type="evidence" value="ECO:0007669"/>
    <property type="project" value="TreeGrafter"/>
</dbReference>
<dbReference type="Proteomes" id="UP000318937">
    <property type="component" value="Unassembled WGS sequence"/>
</dbReference>
<dbReference type="PIRSF" id="PIRSF006205">
    <property type="entry name" value="Dxp_reductismrs"/>
    <property type="match status" value="1"/>
</dbReference>
<feature type="binding site" evidence="9">
    <location>
        <position position="38"/>
    </location>
    <ligand>
        <name>NADPH</name>
        <dbReference type="ChEBI" id="CHEBI:57783"/>
    </ligand>
</feature>
<dbReference type="InterPro" id="IPR036291">
    <property type="entry name" value="NAD(P)-bd_dom_sf"/>
</dbReference>
<evidence type="ECO:0000259" key="10">
    <source>
        <dbReference type="Pfam" id="PF02670"/>
    </source>
</evidence>
<dbReference type="OrthoDB" id="9806546at2"/>
<dbReference type="SUPFAM" id="SSF51735">
    <property type="entry name" value="NAD(P)-binding Rossmann-fold domains"/>
    <property type="match status" value="1"/>
</dbReference>
<feature type="binding site" evidence="9">
    <location>
        <position position="14"/>
    </location>
    <ligand>
        <name>NADPH</name>
        <dbReference type="ChEBI" id="CHEBI:57783"/>
    </ligand>
</feature>
<evidence type="ECO:0000313" key="13">
    <source>
        <dbReference type="EMBL" id="TQR07262.1"/>
    </source>
</evidence>
<evidence type="ECO:0000256" key="4">
    <source>
        <dbReference type="ARBA" id="ARBA00022857"/>
    </source>
</evidence>